<dbReference type="AlphaFoldDB" id="C7YJ72"/>
<evidence type="ECO:0000256" key="10">
    <source>
        <dbReference type="ARBA" id="ARBA00049301"/>
    </source>
</evidence>
<dbReference type="Pfam" id="PF00180">
    <property type="entry name" value="Iso_dh"/>
    <property type="match status" value="1"/>
</dbReference>
<dbReference type="KEGG" id="nhe:NECHADRAFT_31529"/>
<keyword evidence="7" id="KW-0560">Oxidoreductase</keyword>
<dbReference type="PANTHER" id="PTHR43275">
    <property type="entry name" value="D-MALATE DEHYDROGENASE [DECARBOXYLATING]"/>
    <property type="match status" value="1"/>
</dbReference>
<evidence type="ECO:0000256" key="4">
    <source>
        <dbReference type="ARBA" id="ARBA00013126"/>
    </source>
</evidence>
<comment type="catalytic activity">
    <reaction evidence="10">
        <text>(R)-malate + NAD(+) = pyruvate + CO2 + NADH</text>
        <dbReference type="Rhea" id="RHEA:18365"/>
        <dbReference type="ChEBI" id="CHEBI:15361"/>
        <dbReference type="ChEBI" id="CHEBI:15588"/>
        <dbReference type="ChEBI" id="CHEBI:16526"/>
        <dbReference type="ChEBI" id="CHEBI:57540"/>
        <dbReference type="ChEBI" id="CHEBI:57945"/>
        <dbReference type="EC" id="1.1.1.83"/>
    </reaction>
</comment>
<comment type="cofactor">
    <cofactor evidence="1">
        <name>Mn(2+)</name>
        <dbReference type="ChEBI" id="CHEBI:29035"/>
    </cofactor>
</comment>
<evidence type="ECO:0000313" key="13">
    <source>
        <dbReference type="Proteomes" id="UP000005206"/>
    </source>
</evidence>
<dbReference type="HOGENOM" id="CLU_031953_0_1_1"/>
<dbReference type="GO" id="GO:0000287">
    <property type="term" value="F:magnesium ion binding"/>
    <property type="evidence" value="ECO:0007669"/>
    <property type="project" value="InterPro"/>
</dbReference>
<evidence type="ECO:0000256" key="9">
    <source>
        <dbReference type="ARBA" id="ARBA00023211"/>
    </source>
</evidence>
<evidence type="ECO:0000313" key="12">
    <source>
        <dbReference type="EMBL" id="EEU48931.1"/>
    </source>
</evidence>
<comment type="cofactor">
    <cofactor evidence="2">
        <name>Mg(2+)</name>
        <dbReference type="ChEBI" id="CHEBI:18420"/>
    </cofactor>
</comment>
<keyword evidence="9" id="KW-0464">Manganese</keyword>
<dbReference type="Gene3D" id="3.40.718.10">
    <property type="entry name" value="Isopropylmalate Dehydrogenase"/>
    <property type="match status" value="1"/>
</dbReference>
<name>C7YJ72_FUSV7</name>
<keyword evidence="6" id="KW-0460">Magnesium</keyword>
<keyword evidence="5" id="KW-0479">Metal-binding</keyword>
<reference evidence="12 13" key="1">
    <citation type="journal article" date="2009" name="PLoS Genet.">
        <title>The genome of Nectria haematococca: contribution of supernumerary chromosomes to gene expansion.</title>
        <authorList>
            <person name="Coleman J.J."/>
            <person name="Rounsley S.D."/>
            <person name="Rodriguez-Carres M."/>
            <person name="Kuo A."/>
            <person name="Wasmann C.C."/>
            <person name="Grimwood J."/>
            <person name="Schmutz J."/>
            <person name="Taga M."/>
            <person name="White G.J."/>
            <person name="Zhou S."/>
            <person name="Schwartz D.C."/>
            <person name="Freitag M."/>
            <person name="Ma L.J."/>
            <person name="Danchin E.G."/>
            <person name="Henrissat B."/>
            <person name="Coutinho P.M."/>
            <person name="Nelson D.R."/>
            <person name="Straney D."/>
            <person name="Napoli C.A."/>
            <person name="Barker B.M."/>
            <person name="Gribskov M."/>
            <person name="Rep M."/>
            <person name="Kroken S."/>
            <person name="Molnar I."/>
            <person name="Rensing C."/>
            <person name="Kennell J.C."/>
            <person name="Zamora J."/>
            <person name="Farman M.L."/>
            <person name="Selker E.U."/>
            <person name="Salamov A."/>
            <person name="Shapiro H."/>
            <person name="Pangilinan J."/>
            <person name="Lindquist E."/>
            <person name="Lamers C."/>
            <person name="Grigoriev I.V."/>
            <person name="Geiser D.M."/>
            <person name="Covert S.F."/>
            <person name="Temporini E."/>
            <person name="Vanetten H.D."/>
        </authorList>
    </citation>
    <scope>NUCLEOTIDE SEQUENCE [LARGE SCALE GENOMIC DNA]</scope>
    <source>
        <strain evidence="13">ATCC MYA-4622 / CBS 123669 / FGSC 9596 / NRRL 45880 / 77-13-4</strain>
    </source>
</reference>
<accession>C7YJ72</accession>
<dbReference type="VEuPathDB" id="FungiDB:NECHADRAFT_31529"/>
<keyword evidence="8" id="KW-0520">NAD</keyword>
<dbReference type="GO" id="GO:0046553">
    <property type="term" value="F:D-malate dehydrogenase (decarboxylating) (NAD+) activity"/>
    <property type="evidence" value="ECO:0007669"/>
    <property type="project" value="UniProtKB-EC"/>
</dbReference>
<dbReference type="GeneID" id="9663714"/>
<evidence type="ECO:0000256" key="2">
    <source>
        <dbReference type="ARBA" id="ARBA00001946"/>
    </source>
</evidence>
<protein>
    <recommendedName>
        <fullName evidence="4">D-malate dehydrogenase (decarboxylating)</fullName>
        <ecNumber evidence="4">1.1.1.83</ecNumber>
    </recommendedName>
</protein>
<evidence type="ECO:0000256" key="8">
    <source>
        <dbReference type="ARBA" id="ARBA00023027"/>
    </source>
</evidence>
<dbReference type="EMBL" id="GG698896">
    <property type="protein sequence ID" value="EEU48931.1"/>
    <property type="molecule type" value="Genomic_DNA"/>
</dbReference>
<dbReference type="eggNOG" id="KOG0785">
    <property type="taxonomic scope" value="Eukaryota"/>
</dbReference>
<evidence type="ECO:0000259" key="11">
    <source>
        <dbReference type="SMART" id="SM01329"/>
    </source>
</evidence>
<organism evidence="12 13">
    <name type="scientific">Fusarium vanettenii (strain ATCC MYA-4622 / CBS 123669 / FGSC 9596 / NRRL 45880 / 77-13-4)</name>
    <name type="common">Fusarium solani subsp. pisi</name>
    <dbReference type="NCBI Taxonomy" id="660122"/>
    <lineage>
        <taxon>Eukaryota</taxon>
        <taxon>Fungi</taxon>
        <taxon>Dikarya</taxon>
        <taxon>Ascomycota</taxon>
        <taxon>Pezizomycotina</taxon>
        <taxon>Sordariomycetes</taxon>
        <taxon>Hypocreomycetidae</taxon>
        <taxon>Hypocreales</taxon>
        <taxon>Nectriaceae</taxon>
        <taxon>Fusarium</taxon>
        <taxon>Fusarium solani species complex</taxon>
        <taxon>Fusarium vanettenii</taxon>
    </lineage>
</organism>
<dbReference type="InterPro" id="IPR011829">
    <property type="entry name" value="TTC_DH"/>
</dbReference>
<keyword evidence="13" id="KW-1185">Reference proteome</keyword>
<dbReference type="EC" id="1.1.1.83" evidence="4"/>
<dbReference type="PANTHER" id="PTHR43275:SF1">
    <property type="entry name" value="D-MALATE DEHYDROGENASE [DECARBOXYLATING]"/>
    <property type="match status" value="1"/>
</dbReference>
<sequence length="369" mass="39884">MSPSAVVAKKAYSIASIPADGIGPEVIEAGIEALNALADALQTFELNFTHYDWSSDTYKKTGKYIPDGGLEQLKKHDAILFGAVGAPDVPDHISLWGLRLAICQPFQQYANVRPTRVLKGTQSPLRNCKTGDLDWVIIRENSEGEYAGQGGRSHRGQPWETATEVAIFTRHGVSRLMRFAFETAQKRPRKLLTVVTKSNAQRNGMVLWDEVAADVGKEFPDVTVDKMLVDAMTTRMVLKPESLDTIVASNLHADILSDLAAALAGSIGIAPTSNLDPTRQNPSMFEPIHGSAFDITGKGVANPVATFWTAAEMLTWLGEEEASTKLMEVVETVCESGVVTQDLGGKSTTKEVTEAVVAEIKKSLGKASK</sequence>
<dbReference type="STRING" id="660122.C7YJ72"/>
<dbReference type="InParanoid" id="C7YJ72"/>
<dbReference type="InterPro" id="IPR024084">
    <property type="entry name" value="IsoPropMal-DH-like_dom"/>
</dbReference>
<dbReference type="RefSeq" id="XP_003054644.1">
    <property type="nucleotide sequence ID" value="XM_003054598.1"/>
</dbReference>
<dbReference type="GO" id="GO:0051287">
    <property type="term" value="F:NAD binding"/>
    <property type="evidence" value="ECO:0007669"/>
    <property type="project" value="InterPro"/>
</dbReference>
<dbReference type="Proteomes" id="UP000005206">
    <property type="component" value="Chromosome 1"/>
</dbReference>
<dbReference type="InterPro" id="IPR050501">
    <property type="entry name" value="ICDH/IPMDH"/>
</dbReference>
<dbReference type="PROSITE" id="PS00470">
    <property type="entry name" value="IDH_IMDH"/>
    <property type="match status" value="1"/>
</dbReference>
<dbReference type="InterPro" id="IPR019818">
    <property type="entry name" value="IsoCit/isopropylmalate_DH_CS"/>
</dbReference>
<comment type="similarity">
    <text evidence="3">Belongs to the isocitrate and isopropylmalate dehydrogenases family.</text>
</comment>
<dbReference type="SMART" id="SM01329">
    <property type="entry name" value="Iso_dh"/>
    <property type="match status" value="1"/>
</dbReference>
<dbReference type="NCBIfam" id="TIGR02089">
    <property type="entry name" value="TTC"/>
    <property type="match status" value="1"/>
</dbReference>
<dbReference type="SUPFAM" id="SSF53659">
    <property type="entry name" value="Isocitrate/Isopropylmalate dehydrogenase-like"/>
    <property type="match status" value="1"/>
</dbReference>
<evidence type="ECO:0000256" key="5">
    <source>
        <dbReference type="ARBA" id="ARBA00022723"/>
    </source>
</evidence>
<dbReference type="OMA" id="MRFAFKL"/>
<dbReference type="OrthoDB" id="310895at2759"/>
<evidence type="ECO:0000256" key="7">
    <source>
        <dbReference type="ARBA" id="ARBA00023002"/>
    </source>
</evidence>
<evidence type="ECO:0000256" key="1">
    <source>
        <dbReference type="ARBA" id="ARBA00001936"/>
    </source>
</evidence>
<gene>
    <name evidence="12" type="ORF">NECHADRAFT_31529</name>
</gene>
<proteinExistence type="inferred from homology"/>
<evidence type="ECO:0000256" key="6">
    <source>
        <dbReference type="ARBA" id="ARBA00022842"/>
    </source>
</evidence>
<feature type="domain" description="Isopropylmalate dehydrogenase-like" evidence="11">
    <location>
        <begin position="13"/>
        <end position="356"/>
    </location>
</feature>
<evidence type="ECO:0000256" key="3">
    <source>
        <dbReference type="ARBA" id="ARBA00007769"/>
    </source>
</evidence>